<dbReference type="InterPro" id="IPR011044">
    <property type="entry name" value="Quino_amine_DH_bsu"/>
</dbReference>
<dbReference type="Proteomes" id="UP001163046">
    <property type="component" value="Unassembled WGS sequence"/>
</dbReference>
<evidence type="ECO:0000313" key="1">
    <source>
        <dbReference type="EMBL" id="KAJ7363359.1"/>
    </source>
</evidence>
<reference evidence="1" key="1">
    <citation type="submission" date="2023-01" db="EMBL/GenBank/DDBJ databases">
        <title>Genome assembly of the deep-sea coral Lophelia pertusa.</title>
        <authorList>
            <person name="Herrera S."/>
            <person name="Cordes E."/>
        </authorList>
    </citation>
    <scope>NUCLEOTIDE SEQUENCE</scope>
    <source>
        <strain evidence="1">USNM1676648</strain>
        <tissue evidence="1">Polyp</tissue>
    </source>
</reference>
<gene>
    <name evidence="1" type="ORF">OS493_011647</name>
</gene>
<dbReference type="OrthoDB" id="5948497at2759"/>
<dbReference type="AlphaFoldDB" id="A0A9W9YS74"/>
<dbReference type="EMBL" id="MU827306">
    <property type="protein sequence ID" value="KAJ7363359.1"/>
    <property type="molecule type" value="Genomic_DNA"/>
</dbReference>
<comment type="caution">
    <text evidence="1">The sequence shown here is derived from an EMBL/GenBank/DDBJ whole genome shotgun (WGS) entry which is preliminary data.</text>
</comment>
<keyword evidence="2" id="KW-1185">Reference proteome</keyword>
<evidence type="ECO:0000313" key="2">
    <source>
        <dbReference type="Proteomes" id="UP001163046"/>
    </source>
</evidence>
<dbReference type="SUPFAM" id="SSF50969">
    <property type="entry name" value="YVTN repeat-like/Quinoprotein amine dehydrogenase"/>
    <property type="match status" value="1"/>
</dbReference>
<accession>A0A9W9YS74</accession>
<sequence>MADGEGANMKLLTKAEVPFYFKTNDKVSWIARENVNLVAIVHTLDRLENDFTQGATKRIDIRLKLLNLTTGEIERELGYSLVFPCPVLEIVCDLTATNGLYPLLNVFARLEDFRSCAFVFSCPASEEDQELRKEIEVMLDKCNRQSNRNFHWGASVSFMKVSALQNGRYWVGVILNDGEFILLEMAVQELPNRFQIQCVSDVRSNEMGLVNLPFSWRLLDFSPDQKNMAIIGRGSYVFYIGLVFLDVESFTVIAETQLKGFHFVADAKYSHTGNFFLALCSGQRIKMPLSDSRQSGIDFEDCKSVLIWDTLGNLLQKVNIDGDSNLSAYELFLSPHDNYIVIPQSGVDVNKRQFSVFVKHELHFSKRETQFDGQEILRMDHKKEQKTIRVAAFLQVDIGYW</sequence>
<protein>
    <submittedName>
        <fullName evidence="1">Uncharacterized protein</fullName>
    </submittedName>
</protein>
<proteinExistence type="predicted"/>
<organism evidence="1 2">
    <name type="scientific">Desmophyllum pertusum</name>
    <dbReference type="NCBI Taxonomy" id="174260"/>
    <lineage>
        <taxon>Eukaryota</taxon>
        <taxon>Metazoa</taxon>
        <taxon>Cnidaria</taxon>
        <taxon>Anthozoa</taxon>
        <taxon>Hexacorallia</taxon>
        <taxon>Scleractinia</taxon>
        <taxon>Caryophylliina</taxon>
        <taxon>Caryophylliidae</taxon>
        <taxon>Desmophyllum</taxon>
    </lineage>
</organism>
<name>A0A9W9YS74_9CNID</name>